<evidence type="ECO:0000313" key="3">
    <source>
        <dbReference type="Proteomes" id="UP001220610"/>
    </source>
</evidence>
<organism evidence="2 3">
    <name type="scientific">Candidatus Pseudobacter hemicellulosilyticus</name>
    <dbReference type="NCBI Taxonomy" id="3121375"/>
    <lineage>
        <taxon>Bacteria</taxon>
        <taxon>Pseudomonadati</taxon>
        <taxon>Bacteroidota</taxon>
        <taxon>Chitinophagia</taxon>
        <taxon>Chitinophagales</taxon>
        <taxon>Chitinophagaceae</taxon>
        <taxon>Pseudobacter</taxon>
    </lineage>
</organism>
<accession>A0AAJ6BJ00</accession>
<evidence type="ECO:0000313" key="2">
    <source>
        <dbReference type="EMBL" id="WEK36801.1"/>
    </source>
</evidence>
<dbReference type="Proteomes" id="UP001220610">
    <property type="component" value="Chromosome"/>
</dbReference>
<sequence length="239" mass="25640">MRFFQQWLLPAAAVLTLTACEKKLTGDGPVVSQERQPAAFSRIILQVPATLYFTQETDTRFRIDAQQNILDEIETPVFDGEMRIRFKDNKNLGRHDPVVMRISNAVIQGLRLDGSANIQASSTIQASSLDLGINGSGNIVMGRLELTDRLTARISGSGSISALEGTAHSANLRISGSGNISVSQVLFQTAETEISGSGDIRLSVEDRLDAKISGSGSVYYRGNPAVNANISGSGSVKQL</sequence>
<feature type="domain" description="Putative auto-transporter adhesin head GIN" evidence="1">
    <location>
        <begin position="39"/>
        <end position="224"/>
    </location>
</feature>
<name>A0AAJ6BJ00_9BACT</name>
<evidence type="ECO:0000259" key="1">
    <source>
        <dbReference type="Pfam" id="PF10988"/>
    </source>
</evidence>
<dbReference type="EMBL" id="CP119311">
    <property type="protein sequence ID" value="WEK36801.1"/>
    <property type="molecule type" value="Genomic_DNA"/>
</dbReference>
<dbReference type="PROSITE" id="PS51257">
    <property type="entry name" value="PROKAR_LIPOPROTEIN"/>
    <property type="match status" value="1"/>
</dbReference>
<proteinExistence type="predicted"/>
<reference evidence="2" key="1">
    <citation type="submission" date="2023-03" db="EMBL/GenBank/DDBJ databases">
        <title>Andean soil-derived lignocellulolytic bacterial consortium as a source of novel taxa and putative plastic-active enzymes.</title>
        <authorList>
            <person name="Diaz-Garcia L."/>
            <person name="Chuvochina M."/>
            <person name="Feuerriegel G."/>
            <person name="Bunk B."/>
            <person name="Sproer C."/>
            <person name="Streit W.R."/>
            <person name="Rodriguez L.M."/>
            <person name="Overmann J."/>
            <person name="Jimenez D.J."/>
        </authorList>
    </citation>
    <scope>NUCLEOTIDE SEQUENCE</scope>
    <source>
        <strain evidence="2">MAG 7</strain>
    </source>
</reference>
<dbReference type="AlphaFoldDB" id="A0AAJ6BJ00"/>
<dbReference type="InterPro" id="IPR021255">
    <property type="entry name" value="DUF2807"/>
</dbReference>
<dbReference type="PANTHER" id="PTHR39200">
    <property type="entry name" value="HYPOTHETICAL EXPORTED PROTEIN"/>
    <property type="match status" value="1"/>
</dbReference>
<dbReference type="Pfam" id="PF10988">
    <property type="entry name" value="DUF2807"/>
    <property type="match status" value="1"/>
</dbReference>
<protein>
    <submittedName>
        <fullName evidence="2">DUF2807 domain-containing protein</fullName>
    </submittedName>
</protein>
<dbReference type="PANTHER" id="PTHR39200:SF1">
    <property type="entry name" value="AUTO-TRANSPORTER ADHESIN HEAD GIN DOMAIN-CONTAINING PROTEIN-RELATED"/>
    <property type="match status" value="1"/>
</dbReference>
<gene>
    <name evidence="2" type="ORF">P0Y53_04740</name>
</gene>
<dbReference type="Gene3D" id="2.160.20.120">
    <property type="match status" value="1"/>
</dbReference>